<dbReference type="EMBL" id="PZQS01000001">
    <property type="protein sequence ID" value="PVD38472.1"/>
    <property type="molecule type" value="Genomic_DNA"/>
</dbReference>
<evidence type="ECO:0000313" key="3">
    <source>
        <dbReference type="Proteomes" id="UP000245119"/>
    </source>
</evidence>
<dbReference type="GO" id="GO:0004559">
    <property type="term" value="F:alpha-mannosidase activity"/>
    <property type="evidence" value="ECO:0007669"/>
    <property type="project" value="InterPro"/>
</dbReference>
<dbReference type="InterPro" id="IPR050843">
    <property type="entry name" value="Glycosyl_Hydrlase_38"/>
</dbReference>
<dbReference type="Pfam" id="PF01074">
    <property type="entry name" value="Glyco_hydro_38N"/>
    <property type="match status" value="1"/>
</dbReference>
<dbReference type="GO" id="GO:0006013">
    <property type="term" value="P:mannose metabolic process"/>
    <property type="evidence" value="ECO:0007669"/>
    <property type="project" value="InterPro"/>
</dbReference>
<proteinExistence type="predicted"/>
<dbReference type="PANTHER" id="PTHR11607">
    <property type="entry name" value="ALPHA-MANNOSIDASE"/>
    <property type="match status" value="1"/>
</dbReference>
<dbReference type="AlphaFoldDB" id="A0A2T7PYG8"/>
<keyword evidence="3" id="KW-1185">Reference proteome</keyword>
<dbReference type="PANTHER" id="PTHR11607:SF3">
    <property type="entry name" value="LYSOSOMAL ALPHA-MANNOSIDASE"/>
    <property type="match status" value="1"/>
</dbReference>
<dbReference type="SUPFAM" id="SSF88713">
    <property type="entry name" value="Glycoside hydrolase/deacetylase"/>
    <property type="match status" value="1"/>
</dbReference>
<dbReference type="InterPro" id="IPR011330">
    <property type="entry name" value="Glyco_hydro/deAcase_b/a-brl"/>
</dbReference>
<reference evidence="2 3" key="1">
    <citation type="submission" date="2018-04" db="EMBL/GenBank/DDBJ databases">
        <title>The genome of golden apple snail Pomacea canaliculata provides insight into stress tolerance and invasive adaptation.</title>
        <authorList>
            <person name="Liu C."/>
            <person name="Liu B."/>
            <person name="Ren Y."/>
            <person name="Zhang Y."/>
            <person name="Wang H."/>
            <person name="Li S."/>
            <person name="Jiang F."/>
            <person name="Yin L."/>
            <person name="Zhang G."/>
            <person name="Qian W."/>
            <person name="Fan W."/>
        </authorList>
    </citation>
    <scope>NUCLEOTIDE SEQUENCE [LARGE SCALE GENOMIC DNA]</scope>
    <source>
        <strain evidence="2">SZHN2017</strain>
        <tissue evidence="2">Muscle</tissue>
    </source>
</reference>
<dbReference type="InterPro" id="IPR027291">
    <property type="entry name" value="Glyco_hydro_38_N_sf"/>
</dbReference>
<protein>
    <recommendedName>
        <fullName evidence="1">Glycoside hydrolase family 38 N-terminal domain-containing protein</fullName>
    </recommendedName>
</protein>
<evidence type="ECO:0000313" key="2">
    <source>
        <dbReference type="EMBL" id="PVD38472.1"/>
    </source>
</evidence>
<feature type="domain" description="Glycoside hydrolase family 38 N-terminal" evidence="1">
    <location>
        <begin position="8"/>
        <end position="127"/>
    </location>
</feature>
<dbReference type="OrthoDB" id="2016903at2759"/>
<gene>
    <name evidence="2" type="ORF">C0Q70_01087</name>
</gene>
<evidence type="ECO:0000259" key="1">
    <source>
        <dbReference type="Pfam" id="PF01074"/>
    </source>
</evidence>
<dbReference type="Gene3D" id="3.20.110.10">
    <property type="entry name" value="Glycoside hydrolase 38, N terminal domain"/>
    <property type="match status" value="2"/>
</dbReference>
<accession>A0A2T7PYG8</accession>
<name>A0A2T7PYG8_POMCA</name>
<dbReference type="GO" id="GO:0005764">
    <property type="term" value="C:lysosome"/>
    <property type="evidence" value="ECO:0007669"/>
    <property type="project" value="TreeGrafter"/>
</dbReference>
<comment type="caution">
    <text evidence="2">The sequence shown here is derived from an EMBL/GenBank/DDBJ whole genome shotgun (WGS) entry which is preliminary data.</text>
</comment>
<organism evidence="2 3">
    <name type="scientific">Pomacea canaliculata</name>
    <name type="common">Golden apple snail</name>
    <dbReference type="NCBI Taxonomy" id="400727"/>
    <lineage>
        <taxon>Eukaryota</taxon>
        <taxon>Metazoa</taxon>
        <taxon>Spiralia</taxon>
        <taxon>Lophotrochozoa</taxon>
        <taxon>Mollusca</taxon>
        <taxon>Gastropoda</taxon>
        <taxon>Caenogastropoda</taxon>
        <taxon>Architaenioglossa</taxon>
        <taxon>Ampullarioidea</taxon>
        <taxon>Ampullariidae</taxon>
        <taxon>Pomacea</taxon>
    </lineage>
</organism>
<sequence>MSTRKKPLTQFGFDSLFFGRLDYQDKDLRQNTQTMEMIWRGSPANLGNLALARTDLFTGVLQDGYGPPGGFCFDIYCGDPDIKVHFPAKHYTTNHLMVTMGSDFQYQAAHNWYKNLDKLIAYVNQKELLTAV</sequence>
<dbReference type="InterPro" id="IPR000602">
    <property type="entry name" value="Glyco_hydro_38_N"/>
</dbReference>
<dbReference type="Proteomes" id="UP000245119">
    <property type="component" value="Linkage Group LG1"/>
</dbReference>